<sequence>MDGQHINIYSGNMNRKKMSSRSERSLEKVYFQQGVLRQFQLESLVWTRNISNSCSDPQECMVLQQTPKYALS</sequence>
<organism evidence="1">
    <name type="scientific">Arion vulgaris</name>
    <dbReference type="NCBI Taxonomy" id="1028688"/>
    <lineage>
        <taxon>Eukaryota</taxon>
        <taxon>Metazoa</taxon>
        <taxon>Spiralia</taxon>
        <taxon>Lophotrochozoa</taxon>
        <taxon>Mollusca</taxon>
        <taxon>Gastropoda</taxon>
        <taxon>Heterobranchia</taxon>
        <taxon>Euthyneura</taxon>
        <taxon>Panpulmonata</taxon>
        <taxon>Eupulmonata</taxon>
        <taxon>Stylommatophora</taxon>
        <taxon>Helicina</taxon>
        <taxon>Arionoidea</taxon>
        <taxon>Arionidae</taxon>
        <taxon>Arion</taxon>
    </lineage>
</organism>
<accession>A0A0B7BBB0</accession>
<reference evidence="1" key="1">
    <citation type="submission" date="2014-12" db="EMBL/GenBank/DDBJ databases">
        <title>Insight into the proteome of Arion vulgaris.</title>
        <authorList>
            <person name="Aradska J."/>
            <person name="Bulat T."/>
            <person name="Smidak R."/>
            <person name="Sarate P."/>
            <person name="Gangsoo J."/>
            <person name="Sialana F."/>
            <person name="Bilban M."/>
            <person name="Lubec G."/>
        </authorList>
    </citation>
    <scope>NUCLEOTIDE SEQUENCE</scope>
    <source>
        <tissue evidence="1">Skin</tissue>
    </source>
</reference>
<dbReference type="EMBL" id="HACG01043313">
    <property type="protein sequence ID" value="CEK90178.1"/>
    <property type="molecule type" value="Transcribed_RNA"/>
</dbReference>
<evidence type="ECO:0000313" key="1">
    <source>
        <dbReference type="EMBL" id="CEK90177.1"/>
    </source>
</evidence>
<evidence type="ECO:0000313" key="3">
    <source>
        <dbReference type="EMBL" id="CEK90179.1"/>
    </source>
</evidence>
<dbReference type="AlphaFoldDB" id="A0A0B7BBB0"/>
<dbReference type="EMBL" id="HACG01043314">
    <property type="protein sequence ID" value="CEK90179.1"/>
    <property type="molecule type" value="Transcribed_RNA"/>
</dbReference>
<gene>
    <name evidence="1" type="primary">ORF175168</name>
    <name evidence="2" type="synonym">ORF175170</name>
    <name evidence="3" type="synonym">ORF175173</name>
</gene>
<dbReference type="EMBL" id="HACG01043312">
    <property type="protein sequence ID" value="CEK90177.1"/>
    <property type="molecule type" value="Transcribed_RNA"/>
</dbReference>
<evidence type="ECO:0000313" key="2">
    <source>
        <dbReference type="EMBL" id="CEK90178.1"/>
    </source>
</evidence>
<protein>
    <submittedName>
        <fullName evidence="1">Uncharacterized protein</fullName>
    </submittedName>
</protein>
<name>A0A0B7BBB0_9EUPU</name>
<proteinExistence type="predicted"/>